<accession>A0A1N6UPS2</accession>
<proteinExistence type="predicted"/>
<dbReference type="InterPro" id="IPR007421">
    <property type="entry name" value="Schlafen_AlbA_2_dom"/>
</dbReference>
<organism evidence="2 3">
    <name type="scientific">Marinobacterium stanieri</name>
    <dbReference type="NCBI Taxonomy" id="49186"/>
    <lineage>
        <taxon>Bacteria</taxon>
        <taxon>Pseudomonadati</taxon>
        <taxon>Pseudomonadota</taxon>
        <taxon>Gammaproteobacteria</taxon>
        <taxon>Oceanospirillales</taxon>
        <taxon>Oceanospirillaceae</taxon>
        <taxon>Marinobacterium</taxon>
    </lineage>
</organism>
<dbReference type="InterPro" id="IPR038461">
    <property type="entry name" value="Schlafen_AlbA_2_dom_sf"/>
</dbReference>
<sequence length="125" mass="14057">MKLAKTHHEGFARFFEQPTRESLRELVRQGVGETDYLDFKAQWPDLNKIAKHILALANSGGGAIVVGIKQNEDGSLKACGLDKLIDKVEIVKVVKKYLPTSLSYDVIDFSFEDTEYPAIKGKNFR</sequence>
<feature type="domain" description="Schlafen AlbA-2" evidence="1">
    <location>
        <begin position="33"/>
        <end position="115"/>
    </location>
</feature>
<evidence type="ECO:0000259" key="1">
    <source>
        <dbReference type="Pfam" id="PF04326"/>
    </source>
</evidence>
<dbReference type="AlphaFoldDB" id="A0A1N6UPS2"/>
<dbReference type="RefSeq" id="WP_076463985.1">
    <property type="nucleotide sequence ID" value="NZ_FTMN01000007.1"/>
</dbReference>
<dbReference type="EMBL" id="FTMN01000007">
    <property type="protein sequence ID" value="SIQ67614.1"/>
    <property type="molecule type" value="Genomic_DNA"/>
</dbReference>
<keyword evidence="2" id="KW-0238">DNA-binding</keyword>
<reference evidence="2 3" key="1">
    <citation type="submission" date="2017-01" db="EMBL/GenBank/DDBJ databases">
        <authorList>
            <person name="Mah S.A."/>
            <person name="Swanson W.J."/>
            <person name="Moy G.W."/>
            <person name="Vacquier V.D."/>
        </authorList>
    </citation>
    <scope>NUCLEOTIDE SEQUENCE [LARGE SCALE GENOMIC DNA]</scope>
    <source>
        <strain evidence="2 3">DSM 7027</strain>
    </source>
</reference>
<dbReference type="GO" id="GO:0003677">
    <property type="term" value="F:DNA binding"/>
    <property type="evidence" value="ECO:0007669"/>
    <property type="project" value="UniProtKB-KW"/>
</dbReference>
<dbReference type="Pfam" id="PF04326">
    <property type="entry name" value="SLFN_AlbA_2"/>
    <property type="match status" value="1"/>
</dbReference>
<name>A0A1N6UPS2_9GAMM</name>
<evidence type="ECO:0000313" key="3">
    <source>
        <dbReference type="Proteomes" id="UP000186895"/>
    </source>
</evidence>
<gene>
    <name evidence="2" type="ORF">SAMN05421647_107147</name>
</gene>
<protein>
    <submittedName>
        <fullName evidence="2">Putative DNA-binding domain-containing protein</fullName>
    </submittedName>
</protein>
<keyword evidence="3" id="KW-1185">Reference proteome</keyword>
<dbReference type="STRING" id="49186.SAMN05421647_107147"/>
<evidence type="ECO:0000313" key="2">
    <source>
        <dbReference type="EMBL" id="SIQ67614.1"/>
    </source>
</evidence>
<dbReference type="Gene3D" id="3.30.950.30">
    <property type="entry name" value="Schlafen, AAA domain"/>
    <property type="match status" value="1"/>
</dbReference>
<dbReference type="Proteomes" id="UP000186895">
    <property type="component" value="Unassembled WGS sequence"/>
</dbReference>